<dbReference type="InterPro" id="IPR005069">
    <property type="entry name" value="Nucl-diP-sugar_transferase"/>
</dbReference>
<keyword evidence="1" id="KW-1133">Transmembrane helix</keyword>
<gene>
    <name evidence="3" type="ORF">COLO4_12373</name>
</gene>
<reference evidence="4" key="1">
    <citation type="submission" date="2013-09" db="EMBL/GenBank/DDBJ databases">
        <title>Corchorus olitorius genome sequencing.</title>
        <authorList>
            <person name="Alam M."/>
            <person name="Haque M.S."/>
            <person name="Islam M.S."/>
            <person name="Emdad E.M."/>
            <person name="Islam M.M."/>
            <person name="Ahmed B."/>
            <person name="Halim A."/>
            <person name="Hossen Q.M.M."/>
            <person name="Hossain M.Z."/>
            <person name="Ahmed R."/>
            <person name="Khan M.M."/>
            <person name="Islam R."/>
            <person name="Rashid M.M."/>
            <person name="Khan S.A."/>
            <person name="Rahman M.S."/>
            <person name="Alam M."/>
            <person name="Yahiya A.S."/>
            <person name="Khan M.S."/>
            <person name="Azam M.S."/>
            <person name="Haque T."/>
            <person name="Lashkar M.Z.H."/>
            <person name="Akhand A.I."/>
            <person name="Morshed G."/>
            <person name="Roy S."/>
            <person name="Uddin K.S."/>
            <person name="Rabeya T."/>
            <person name="Hossain A.S."/>
            <person name="Chowdhury A."/>
            <person name="Snigdha A.R."/>
            <person name="Mortoza M.S."/>
            <person name="Matin S.A."/>
            <person name="Hoque S.M.E."/>
            <person name="Islam M.K."/>
            <person name="Roy D.K."/>
            <person name="Haider R."/>
            <person name="Moosa M.M."/>
            <person name="Elias S.M."/>
            <person name="Hasan A.M."/>
            <person name="Jahan S."/>
            <person name="Shafiuddin M."/>
            <person name="Mahmood N."/>
            <person name="Shommy N.S."/>
        </authorList>
    </citation>
    <scope>NUCLEOTIDE SEQUENCE [LARGE SCALE GENOMIC DNA]</scope>
    <source>
        <strain evidence="4">cv. O-4</strain>
    </source>
</reference>
<protein>
    <submittedName>
        <fullName evidence="3">Nucleotide-diphospho-sugar transferase</fullName>
    </submittedName>
</protein>
<proteinExistence type="predicted"/>
<keyword evidence="1" id="KW-0812">Transmembrane</keyword>
<organism evidence="3 4">
    <name type="scientific">Corchorus olitorius</name>
    <dbReference type="NCBI Taxonomy" id="93759"/>
    <lineage>
        <taxon>Eukaryota</taxon>
        <taxon>Viridiplantae</taxon>
        <taxon>Streptophyta</taxon>
        <taxon>Embryophyta</taxon>
        <taxon>Tracheophyta</taxon>
        <taxon>Spermatophyta</taxon>
        <taxon>Magnoliopsida</taxon>
        <taxon>eudicotyledons</taxon>
        <taxon>Gunneridae</taxon>
        <taxon>Pentapetalae</taxon>
        <taxon>rosids</taxon>
        <taxon>malvids</taxon>
        <taxon>Malvales</taxon>
        <taxon>Malvaceae</taxon>
        <taxon>Grewioideae</taxon>
        <taxon>Apeibeae</taxon>
        <taxon>Corchorus</taxon>
    </lineage>
</organism>
<evidence type="ECO:0000256" key="1">
    <source>
        <dbReference type="SAM" id="Phobius"/>
    </source>
</evidence>
<dbReference type="AlphaFoldDB" id="A0A1R3K129"/>
<feature type="transmembrane region" description="Helical" evidence="1">
    <location>
        <begin position="15"/>
        <end position="34"/>
    </location>
</feature>
<keyword evidence="4" id="KW-1185">Reference proteome</keyword>
<dbReference type="GO" id="GO:0016740">
    <property type="term" value="F:transferase activity"/>
    <property type="evidence" value="ECO:0007669"/>
    <property type="project" value="UniProtKB-KW"/>
</dbReference>
<dbReference type="PANTHER" id="PTHR46038:SF12">
    <property type="entry name" value="OS03G0731800 PROTEIN"/>
    <property type="match status" value="1"/>
</dbReference>
<sequence>MPNTFADMDPSKNSWVGTSIVFLLLFTGALYIFVWSPSSGSNPLFGYQGISHCQHYPNSTTEKVPDAVNNYDELDLVLLEASMPNKTVIIAVANKAYVDQSVDAESTMLDLFLESFWLGEDTRPLLDHLVLVTVDQTAYDRCKFKRLHCYRLVTAGVDFGGEEVYMSEDFIKMMWSRTGFLLDVLKRGYNFIFTVRIFSILLD</sequence>
<keyword evidence="3" id="KW-0808">Transferase</keyword>
<evidence type="ECO:0000313" key="3">
    <source>
        <dbReference type="EMBL" id="OMP00792.1"/>
    </source>
</evidence>
<accession>A0A1R3K129</accession>
<name>A0A1R3K129_9ROSI</name>
<dbReference type="PANTHER" id="PTHR46038">
    <property type="entry name" value="EXPRESSED PROTEIN-RELATED"/>
    <property type="match status" value="1"/>
</dbReference>
<dbReference type="EMBL" id="AWUE01014909">
    <property type="protein sequence ID" value="OMP00792.1"/>
    <property type="molecule type" value="Genomic_DNA"/>
</dbReference>
<keyword evidence="1" id="KW-0472">Membrane</keyword>
<evidence type="ECO:0000259" key="2">
    <source>
        <dbReference type="Pfam" id="PF03407"/>
    </source>
</evidence>
<feature type="domain" description="Nucleotide-diphospho-sugar transferase" evidence="2">
    <location>
        <begin position="125"/>
        <end position="194"/>
    </location>
</feature>
<comment type="caution">
    <text evidence="3">The sequence shown here is derived from an EMBL/GenBank/DDBJ whole genome shotgun (WGS) entry which is preliminary data.</text>
</comment>
<evidence type="ECO:0000313" key="4">
    <source>
        <dbReference type="Proteomes" id="UP000187203"/>
    </source>
</evidence>
<dbReference type="OrthoDB" id="540503at2759"/>
<dbReference type="Proteomes" id="UP000187203">
    <property type="component" value="Unassembled WGS sequence"/>
</dbReference>
<dbReference type="Pfam" id="PF03407">
    <property type="entry name" value="Nucleotid_trans"/>
    <property type="match status" value="1"/>
</dbReference>
<dbReference type="InterPro" id="IPR044821">
    <property type="entry name" value="At1g28695/At4g15970-like"/>
</dbReference>
<dbReference type="STRING" id="93759.A0A1R3K129"/>